<protein>
    <submittedName>
        <fullName evidence="1">Uncharacterized protein</fullName>
    </submittedName>
</protein>
<dbReference type="EMBL" id="JACHXZ010000002">
    <property type="protein sequence ID" value="MBB3168070.1"/>
    <property type="molecule type" value="Genomic_DNA"/>
</dbReference>
<dbReference type="Proteomes" id="UP000559987">
    <property type="component" value="Unassembled WGS sequence"/>
</dbReference>
<dbReference type="AlphaFoldDB" id="A0A839UNF4"/>
<name>A0A839UNF4_9GAMM</name>
<sequence length="30" mass="3415">MCSRTKLWFYSAPDTALGSDDYNGIFKLTI</sequence>
<accession>A0A839UNF4</accession>
<reference evidence="1 2" key="1">
    <citation type="submission" date="2020-08" db="EMBL/GenBank/DDBJ databases">
        <title>Genomic Encyclopedia of Type Strains, Phase III (KMG-III): the genomes of soil and plant-associated and newly described type strains.</title>
        <authorList>
            <person name="Whitman W."/>
        </authorList>
    </citation>
    <scope>NUCLEOTIDE SEQUENCE [LARGE SCALE GENOMIC DNA]</scope>
    <source>
        <strain evidence="1 2">CECT 8571</strain>
    </source>
</reference>
<organism evidence="1 2">
    <name type="scientific">Simiduia aestuariiviva</name>
    <dbReference type="NCBI Taxonomy" id="1510459"/>
    <lineage>
        <taxon>Bacteria</taxon>
        <taxon>Pseudomonadati</taxon>
        <taxon>Pseudomonadota</taxon>
        <taxon>Gammaproteobacteria</taxon>
        <taxon>Cellvibrionales</taxon>
        <taxon>Cellvibrionaceae</taxon>
        <taxon>Simiduia</taxon>
    </lineage>
</organism>
<proteinExistence type="predicted"/>
<evidence type="ECO:0000313" key="2">
    <source>
        <dbReference type="Proteomes" id="UP000559987"/>
    </source>
</evidence>
<gene>
    <name evidence="1" type="ORF">FHS30_001254</name>
</gene>
<evidence type="ECO:0000313" key="1">
    <source>
        <dbReference type="EMBL" id="MBB3168070.1"/>
    </source>
</evidence>
<keyword evidence="2" id="KW-1185">Reference proteome</keyword>
<comment type="caution">
    <text evidence="1">The sequence shown here is derived from an EMBL/GenBank/DDBJ whole genome shotgun (WGS) entry which is preliminary data.</text>
</comment>